<proteinExistence type="predicted"/>
<dbReference type="OrthoDB" id="414945at2759"/>
<dbReference type="CDD" id="cd09272">
    <property type="entry name" value="RNase_HI_RT_Ty1"/>
    <property type="match status" value="1"/>
</dbReference>
<dbReference type="PANTHER" id="PTHR11439:SF467">
    <property type="entry name" value="INTEGRASE CATALYTIC DOMAIN-CONTAINING PROTEIN"/>
    <property type="match status" value="1"/>
</dbReference>
<gene>
    <name evidence="3" type="ORF">CXB51_016615</name>
</gene>
<dbReference type="Pfam" id="PF25597">
    <property type="entry name" value="SH3_retrovirus"/>
    <property type="match status" value="1"/>
</dbReference>
<evidence type="ECO:0000256" key="1">
    <source>
        <dbReference type="SAM" id="MobiDB-lite"/>
    </source>
</evidence>
<name>A0A8J5ZI29_9ROSI</name>
<dbReference type="PANTHER" id="PTHR11439">
    <property type="entry name" value="GAG-POL-RELATED RETROTRANSPOSON"/>
    <property type="match status" value="1"/>
</dbReference>
<dbReference type="Proteomes" id="UP000701853">
    <property type="component" value="Chromosome 7"/>
</dbReference>
<sequence>MPLTYWNDAFSSVVYLINRLPSYPLDHASPYEKLFQVPPTYSFLRVFGYMCFPNLRPYNTHKLQFRLTPCTFLGYSPLHKGYRCQDGSGRVYVSHHVTFNETVFPFKTITSKSVPQPSLSQTSFRLLVLSSISPSITCPPSILNPLTQVHSLPTATQSQSPSQVYSSPTTSVHRTSCNDHCTQPPPPACVPPNSYPMVTRSKAGIFKPKAYMSTTPSISDHTLADIHEAMANESWKATMHNELHALLQNCTWSICSLPDNRRAIGCKWLFKVKKKANGSVDLMKGWPLRQVDVNNAFLNGELTEEICMTQPLGLKRYVQMGLFLNQKKYITEIIHKTGMSRVSATPTPTVSLPKLVASDGSPSFADGHLYRIVVGMLQYVCITRLDLSFCVNKLSQYMNSPSESHWKAVKRVLRYLIGTLDHGLYLSKGQFALVYYSDADWASSVEDRRSTTGYVVYLGANPVAWCSKKQPVVSRSSSEAEYRSLDNCVSELLWVKWLLDELSMPLCQPPVIWCDNASTVSMAANPTHHARVKHVEIDHHFVREKVLDGTLQVNFVLSEK</sequence>
<feature type="region of interest" description="Disordered" evidence="1">
    <location>
        <begin position="153"/>
        <end position="179"/>
    </location>
</feature>
<protein>
    <recommendedName>
        <fullName evidence="2">Retroviral polymerase SH3-like domain-containing protein</fullName>
    </recommendedName>
</protein>
<feature type="domain" description="Retroviral polymerase SH3-like" evidence="2">
    <location>
        <begin position="51"/>
        <end position="109"/>
    </location>
</feature>
<dbReference type="AlphaFoldDB" id="A0A8J5ZI29"/>
<reference evidence="3 4" key="1">
    <citation type="journal article" date="2021" name="bioRxiv">
        <title>The Gossypium anomalum genome as a resource for cotton improvement and evolutionary analysis of hybrid incompatibility.</title>
        <authorList>
            <person name="Grover C.E."/>
            <person name="Yuan D."/>
            <person name="Arick M.A."/>
            <person name="Miller E.R."/>
            <person name="Hu G."/>
            <person name="Peterson D.G."/>
            <person name="Wendel J.F."/>
            <person name="Udall J.A."/>
        </authorList>
    </citation>
    <scope>NUCLEOTIDE SEQUENCE [LARGE SCALE GENOMIC DNA]</scope>
    <source>
        <strain evidence="3">JFW-Udall</strain>
        <tissue evidence="3">Leaf</tissue>
    </source>
</reference>
<organism evidence="3 4">
    <name type="scientific">Gossypium anomalum</name>
    <dbReference type="NCBI Taxonomy" id="47600"/>
    <lineage>
        <taxon>Eukaryota</taxon>
        <taxon>Viridiplantae</taxon>
        <taxon>Streptophyta</taxon>
        <taxon>Embryophyta</taxon>
        <taxon>Tracheophyta</taxon>
        <taxon>Spermatophyta</taxon>
        <taxon>Magnoliopsida</taxon>
        <taxon>eudicotyledons</taxon>
        <taxon>Gunneridae</taxon>
        <taxon>Pentapetalae</taxon>
        <taxon>rosids</taxon>
        <taxon>malvids</taxon>
        <taxon>Malvales</taxon>
        <taxon>Malvaceae</taxon>
        <taxon>Malvoideae</taxon>
        <taxon>Gossypium</taxon>
    </lineage>
</organism>
<dbReference type="InterPro" id="IPR057670">
    <property type="entry name" value="SH3_retrovirus"/>
</dbReference>
<evidence type="ECO:0000313" key="4">
    <source>
        <dbReference type="Proteomes" id="UP000701853"/>
    </source>
</evidence>
<dbReference type="EMBL" id="JAHUZN010000007">
    <property type="protein sequence ID" value="KAG8488749.1"/>
    <property type="molecule type" value="Genomic_DNA"/>
</dbReference>
<dbReference type="SUPFAM" id="SSF56672">
    <property type="entry name" value="DNA/RNA polymerases"/>
    <property type="match status" value="1"/>
</dbReference>
<evidence type="ECO:0000313" key="3">
    <source>
        <dbReference type="EMBL" id="KAG8488749.1"/>
    </source>
</evidence>
<feature type="compositionally biased region" description="Low complexity" evidence="1">
    <location>
        <begin position="156"/>
        <end position="172"/>
    </location>
</feature>
<evidence type="ECO:0000259" key="2">
    <source>
        <dbReference type="Pfam" id="PF25597"/>
    </source>
</evidence>
<comment type="caution">
    <text evidence="3">The sequence shown here is derived from an EMBL/GenBank/DDBJ whole genome shotgun (WGS) entry which is preliminary data.</text>
</comment>
<dbReference type="InterPro" id="IPR043502">
    <property type="entry name" value="DNA/RNA_pol_sf"/>
</dbReference>
<keyword evidence="4" id="KW-1185">Reference proteome</keyword>
<accession>A0A8J5ZI29</accession>